<keyword evidence="2" id="KW-1185">Reference proteome</keyword>
<dbReference type="EMBL" id="LXEY01000019">
    <property type="protein sequence ID" value="OAV60485.1"/>
    <property type="molecule type" value="Genomic_DNA"/>
</dbReference>
<dbReference type="Pfam" id="PF21172">
    <property type="entry name" value="CueP"/>
    <property type="match status" value="1"/>
</dbReference>
<evidence type="ECO:0008006" key="3">
    <source>
        <dbReference type="Google" id="ProtNLM"/>
    </source>
</evidence>
<dbReference type="AlphaFoldDB" id="A0A1B7LYM6"/>
<dbReference type="Gene3D" id="2.60.40.3700">
    <property type="match status" value="1"/>
</dbReference>
<evidence type="ECO:0000313" key="2">
    <source>
        <dbReference type="Proteomes" id="UP000078292"/>
    </source>
</evidence>
<comment type="caution">
    <text evidence="1">The sequence shown here is derived from an EMBL/GenBank/DDBJ whole genome shotgun (WGS) entry which is preliminary data.</text>
</comment>
<dbReference type="STRING" id="1837282.A6F49_10975"/>
<dbReference type="InterPro" id="IPR047808">
    <property type="entry name" value="CueP-like"/>
</dbReference>
<reference evidence="1 2" key="1">
    <citation type="submission" date="2016-04" db="EMBL/GenBank/DDBJ databases">
        <title>First whole genome shotgun sequence of the bacterium Enteractinococcus sp. strain UASWS1574.</title>
        <authorList>
            <person name="Crovadore J."/>
            <person name="Chablais R."/>
            <person name="Lefort F."/>
        </authorList>
    </citation>
    <scope>NUCLEOTIDE SEQUENCE [LARGE SCALE GENOMIC DNA]</scope>
    <source>
        <strain evidence="1 2">UASWS1574</strain>
    </source>
</reference>
<dbReference type="PROSITE" id="PS51257">
    <property type="entry name" value="PROKAR_LIPOPROTEIN"/>
    <property type="match status" value="1"/>
</dbReference>
<name>A0A1B7LYM6_9MICC</name>
<protein>
    <recommendedName>
        <fullName evidence="3">CueP family metal-binding protein</fullName>
    </recommendedName>
</protein>
<dbReference type="Proteomes" id="UP000078292">
    <property type="component" value="Unassembled WGS sequence"/>
</dbReference>
<organism evidence="1 2">
    <name type="scientific">Enteractinococcus helveticum</name>
    <dbReference type="NCBI Taxonomy" id="1837282"/>
    <lineage>
        <taxon>Bacteria</taxon>
        <taxon>Bacillati</taxon>
        <taxon>Actinomycetota</taxon>
        <taxon>Actinomycetes</taxon>
        <taxon>Micrococcales</taxon>
        <taxon>Micrococcaceae</taxon>
    </lineage>
</organism>
<proteinExistence type="predicted"/>
<sequence length="194" mass="20753">MSRSLTFGGALLALTLGLTGCATNDVQESAAPLEAPQQEFLGAYGLEGMDTVEVIDYLDRLALPDHPTDLMASVMPDHLALSSSNTAFAMSLPDDTSYLSIAPYVTQTHECYYHSLTTCEGELSNANVHVKIVDETGEVLVEEDTTTFDNGFVGVWVPRDTAGTIEISYDGMTGTTEFVATDDGATCITDLHLT</sequence>
<dbReference type="RefSeq" id="WP_043058038.1">
    <property type="nucleotide sequence ID" value="NZ_LXEY01000019.1"/>
</dbReference>
<accession>A0A1B7LYM6</accession>
<dbReference type="NCBIfam" id="NF038094">
    <property type="entry name" value="CueP_fam"/>
    <property type="match status" value="1"/>
</dbReference>
<evidence type="ECO:0000313" key="1">
    <source>
        <dbReference type="EMBL" id="OAV60485.1"/>
    </source>
</evidence>
<gene>
    <name evidence="1" type="ORF">A6F49_10975</name>
</gene>